<gene>
    <name evidence="1" type="ORF">UE46_10815</name>
</gene>
<protein>
    <submittedName>
        <fullName evidence="1">Uncharacterized protein</fullName>
    </submittedName>
</protein>
<proteinExistence type="predicted"/>
<sequence>MFIQYDELELLELFLREPVNILDDESGEYMYTYEDGNKFKLILMIGTYEKMCRLSLTYNDFDVFDGEFRNVTSLEKKGDSLFINVEGQEAVRIKFSKQVGIELL</sequence>
<reference evidence="2" key="1">
    <citation type="submission" date="2015-03" db="EMBL/GenBank/DDBJ databases">
        <authorList>
            <person name="Ferrari E."/>
            <person name="Walter M.C."/>
            <person name="Huptas C."/>
            <person name="Scherer S."/>
            <person name="Mueller-Herbst S."/>
        </authorList>
    </citation>
    <scope>NUCLEOTIDE SEQUENCE [LARGE SCALE GENOMIC DNA]</scope>
    <source>
        <strain evidence="2">LWP01</strain>
    </source>
</reference>
<name>A0A1S7FYQ2_9LIST</name>
<dbReference type="Proteomes" id="UP000223060">
    <property type="component" value="Chromosome"/>
</dbReference>
<keyword evidence="2" id="KW-1185">Reference proteome</keyword>
<dbReference type="EMBL" id="CP011102">
    <property type="protein sequence ID" value="AQY52542.1"/>
    <property type="molecule type" value="Genomic_DNA"/>
</dbReference>
<evidence type="ECO:0000313" key="1">
    <source>
        <dbReference type="EMBL" id="AQY52542.1"/>
    </source>
</evidence>
<evidence type="ECO:0000313" key="2">
    <source>
        <dbReference type="Proteomes" id="UP000223060"/>
    </source>
</evidence>
<accession>A0A1S7FYQ2</accession>
<dbReference type="KEGG" id="lwi:UE46_10815"/>
<dbReference type="AlphaFoldDB" id="A0A1S7FYQ2"/>
<organism evidence="1 2">
    <name type="scientific">Listeria weihenstephanensis</name>
    <dbReference type="NCBI Taxonomy" id="1006155"/>
    <lineage>
        <taxon>Bacteria</taxon>
        <taxon>Bacillati</taxon>
        <taxon>Bacillota</taxon>
        <taxon>Bacilli</taxon>
        <taxon>Bacillales</taxon>
        <taxon>Listeriaceae</taxon>
        <taxon>Listeria</taxon>
    </lineage>
</organism>